<dbReference type="Proteomes" id="UP000298416">
    <property type="component" value="Unassembled WGS sequence"/>
</dbReference>
<dbReference type="PANTHER" id="PTHR10261">
    <property type="entry name" value="COATOMER SUBUNIT GAMMA"/>
    <property type="match status" value="1"/>
</dbReference>
<dbReference type="PANTHER" id="PTHR10261:SF0">
    <property type="entry name" value="COATOMER SUBUNIT GAMMA-2"/>
    <property type="match status" value="1"/>
</dbReference>
<dbReference type="Gene3D" id="1.25.10.10">
    <property type="entry name" value="Leucine-rich Repeat Variant"/>
    <property type="match status" value="1"/>
</dbReference>
<organism evidence="2">
    <name type="scientific">Salvia splendens</name>
    <name type="common">Scarlet sage</name>
    <dbReference type="NCBI Taxonomy" id="180675"/>
    <lineage>
        <taxon>Eukaryota</taxon>
        <taxon>Viridiplantae</taxon>
        <taxon>Streptophyta</taxon>
        <taxon>Embryophyta</taxon>
        <taxon>Tracheophyta</taxon>
        <taxon>Spermatophyta</taxon>
        <taxon>Magnoliopsida</taxon>
        <taxon>eudicotyledons</taxon>
        <taxon>Gunneridae</taxon>
        <taxon>Pentapetalae</taxon>
        <taxon>asterids</taxon>
        <taxon>lamiids</taxon>
        <taxon>Lamiales</taxon>
        <taxon>Lamiaceae</taxon>
        <taxon>Nepetoideae</taxon>
        <taxon>Mentheae</taxon>
        <taxon>Salviinae</taxon>
        <taxon>Salvia</taxon>
        <taxon>Salvia subgen. Calosphace</taxon>
        <taxon>core Calosphace</taxon>
    </lineage>
</organism>
<dbReference type="GO" id="GO:0000139">
    <property type="term" value="C:Golgi membrane"/>
    <property type="evidence" value="ECO:0007669"/>
    <property type="project" value="TreeGrafter"/>
</dbReference>
<feature type="region of interest" description="Disordered" evidence="1">
    <location>
        <begin position="1"/>
        <end position="31"/>
    </location>
</feature>
<protein>
    <submittedName>
        <fullName evidence="2">Uncharacterized protein</fullName>
    </submittedName>
</protein>
<dbReference type="GO" id="GO:0030126">
    <property type="term" value="C:COPI vesicle coat"/>
    <property type="evidence" value="ECO:0007669"/>
    <property type="project" value="TreeGrafter"/>
</dbReference>
<proteinExistence type="predicted"/>
<dbReference type="GO" id="GO:0009306">
    <property type="term" value="P:protein secretion"/>
    <property type="evidence" value="ECO:0007669"/>
    <property type="project" value="TreeGrafter"/>
</dbReference>
<dbReference type="GO" id="GO:0005793">
    <property type="term" value="C:endoplasmic reticulum-Golgi intermediate compartment"/>
    <property type="evidence" value="ECO:0007669"/>
    <property type="project" value="TreeGrafter"/>
</dbReference>
<feature type="compositionally biased region" description="Low complexity" evidence="1">
    <location>
        <begin position="18"/>
        <end position="28"/>
    </location>
</feature>
<dbReference type="InterPro" id="IPR011989">
    <property type="entry name" value="ARM-like"/>
</dbReference>
<evidence type="ECO:0000256" key="1">
    <source>
        <dbReference type="SAM" id="MobiDB-lite"/>
    </source>
</evidence>
<dbReference type="SUPFAM" id="SSF48371">
    <property type="entry name" value="ARM repeat"/>
    <property type="match status" value="1"/>
</dbReference>
<dbReference type="EMBL" id="PNBA02000021">
    <property type="protein sequence ID" value="KAG6386653.1"/>
    <property type="molecule type" value="Genomic_DNA"/>
</dbReference>
<dbReference type="GO" id="GO:0006888">
    <property type="term" value="P:endoplasmic reticulum to Golgi vesicle-mediated transport"/>
    <property type="evidence" value="ECO:0007669"/>
    <property type="project" value="TreeGrafter"/>
</dbReference>
<dbReference type="AlphaFoldDB" id="A0A8X8Z0B0"/>
<evidence type="ECO:0000313" key="2">
    <source>
        <dbReference type="EMBL" id="KAG6386653.1"/>
    </source>
</evidence>
<reference evidence="2" key="2">
    <citation type="submission" date="2020-08" db="EMBL/GenBank/DDBJ databases">
        <title>Plant Genome Project.</title>
        <authorList>
            <person name="Zhang R.-G."/>
        </authorList>
    </citation>
    <scope>NUCLEOTIDE SEQUENCE</scope>
    <source>
        <strain evidence="2">Huo1</strain>
        <tissue evidence="2">Leaf</tissue>
    </source>
</reference>
<evidence type="ECO:0000313" key="3">
    <source>
        <dbReference type="Proteomes" id="UP000298416"/>
    </source>
</evidence>
<comment type="caution">
    <text evidence="2">The sequence shown here is derived from an EMBL/GenBank/DDBJ whole genome shotgun (WGS) entry which is preliminary data.</text>
</comment>
<reference evidence="2" key="1">
    <citation type="submission" date="2018-01" db="EMBL/GenBank/DDBJ databases">
        <authorList>
            <person name="Mao J.F."/>
        </authorList>
    </citation>
    <scope>NUCLEOTIDE SEQUENCE</scope>
    <source>
        <strain evidence="2">Huo1</strain>
        <tissue evidence="2">Leaf</tissue>
    </source>
</reference>
<dbReference type="InterPro" id="IPR017106">
    <property type="entry name" value="Coatomer_gsu"/>
</dbReference>
<sequence length="305" mass="33981">MSSLGQKAAQRKGKAKATKPPAAAQPQGETFTKSEAAATLSSAVNLYRYQDVHFIRMFHLIARDLCPIADEVPLVTSSLLKDVNTGSVAYRENAIRLLRHITNDTSLNKAVKFLDEALCDYNPMLQIASLVCAISLIRRTSKVGLHTLGQVYPESTVSDKGKHIQFHAILYIMHHYWGGSVGFTDGVVGICSTDLKDAMDVMRRILRVSHKPGLRFSSFRALQKVGMVHNVVWTTPEDRIAIGLDVNVYKLYNHRDNEPEAEQVSQLMEVDFNIDFCNEKPPVDEMLAVLGSIFHKIAVQDIGKM</sequence>
<dbReference type="GO" id="GO:0006891">
    <property type="term" value="P:intra-Golgi vesicle-mediated transport"/>
    <property type="evidence" value="ECO:0007669"/>
    <property type="project" value="TreeGrafter"/>
</dbReference>
<accession>A0A8X8Z0B0</accession>
<dbReference type="GO" id="GO:0005783">
    <property type="term" value="C:endoplasmic reticulum"/>
    <property type="evidence" value="ECO:0007669"/>
    <property type="project" value="TreeGrafter"/>
</dbReference>
<name>A0A8X8Z0B0_SALSN</name>
<keyword evidence="3" id="KW-1185">Reference proteome</keyword>
<dbReference type="InterPro" id="IPR016024">
    <property type="entry name" value="ARM-type_fold"/>
</dbReference>
<gene>
    <name evidence="2" type="ORF">SASPL_151822</name>
</gene>